<dbReference type="EMBL" id="LAZR01042365">
    <property type="protein sequence ID" value="KKL09701.1"/>
    <property type="molecule type" value="Genomic_DNA"/>
</dbReference>
<accession>A0A0F9CVQ3</accession>
<name>A0A0F9CVQ3_9ZZZZ</name>
<dbReference type="AlphaFoldDB" id="A0A0F9CVQ3"/>
<sequence length="76" mass="8881">MGIEWVLTVWAMKGQDMTRDQRTMQSAQRKVDDAIYQLEGFMDTSSTPITRSLTKYLEKLRLTEDYGMDAYNSYEA</sequence>
<gene>
    <name evidence="1" type="ORF">LCGC14_2563240</name>
</gene>
<organism evidence="1">
    <name type="scientific">marine sediment metagenome</name>
    <dbReference type="NCBI Taxonomy" id="412755"/>
    <lineage>
        <taxon>unclassified sequences</taxon>
        <taxon>metagenomes</taxon>
        <taxon>ecological metagenomes</taxon>
    </lineage>
</organism>
<reference evidence="1" key="1">
    <citation type="journal article" date="2015" name="Nature">
        <title>Complex archaea that bridge the gap between prokaryotes and eukaryotes.</title>
        <authorList>
            <person name="Spang A."/>
            <person name="Saw J.H."/>
            <person name="Jorgensen S.L."/>
            <person name="Zaremba-Niedzwiedzka K."/>
            <person name="Martijn J."/>
            <person name="Lind A.E."/>
            <person name="van Eijk R."/>
            <person name="Schleper C."/>
            <person name="Guy L."/>
            <person name="Ettema T.J."/>
        </authorList>
    </citation>
    <scope>NUCLEOTIDE SEQUENCE</scope>
</reference>
<protein>
    <submittedName>
        <fullName evidence="1">Uncharacterized protein</fullName>
    </submittedName>
</protein>
<comment type="caution">
    <text evidence="1">The sequence shown here is derived from an EMBL/GenBank/DDBJ whole genome shotgun (WGS) entry which is preliminary data.</text>
</comment>
<evidence type="ECO:0000313" key="1">
    <source>
        <dbReference type="EMBL" id="KKL09701.1"/>
    </source>
</evidence>
<proteinExistence type="predicted"/>